<dbReference type="GO" id="GO:0005778">
    <property type="term" value="C:peroxisomal membrane"/>
    <property type="evidence" value="ECO:0007669"/>
    <property type="project" value="UniProtKB-SubCell"/>
</dbReference>
<organism evidence="20">
    <name type="scientific">Hyalomma excavatum</name>
    <dbReference type="NCBI Taxonomy" id="257692"/>
    <lineage>
        <taxon>Eukaryota</taxon>
        <taxon>Metazoa</taxon>
        <taxon>Ecdysozoa</taxon>
        <taxon>Arthropoda</taxon>
        <taxon>Chelicerata</taxon>
        <taxon>Arachnida</taxon>
        <taxon>Acari</taxon>
        <taxon>Parasitiformes</taxon>
        <taxon>Ixodida</taxon>
        <taxon>Ixodoidea</taxon>
        <taxon>Ixodidae</taxon>
        <taxon>Hyalomminae</taxon>
        <taxon>Hyalomma</taxon>
    </lineage>
</organism>
<evidence type="ECO:0000256" key="17">
    <source>
        <dbReference type="ARBA" id="ARBA00023140"/>
    </source>
</evidence>
<dbReference type="Pfam" id="PF04757">
    <property type="entry name" value="Pex2_Pex12"/>
    <property type="match status" value="1"/>
</dbReference>
<dbReference type="PANTHER" id="PTHR23350:SF0">
    <property type="entry name" value="PEROXISOME BIOGENESIS FACTOR 10"/>
    <property type="match status" value="1"/>
</dbReference>
<keyword evidence="8" id="KW-0808">Transferase</keyword>
<dbReference type="GO" id="GO:0008270">
    <property type="term" value="F:zinc ion binding"/>
    <property type="evidence" value="ECO:0007669"/>
    <property type="project" value="UniProtKB-KW"/>
</dbReference>
<evidence type="ECO:0000256" key="1">
    <source>
        <dbReference type="ARBA" id="ARBA00000900"/>
    </source>
</evidence>
<evidence type="ECO:0000256" key="9">
    <source>
        <dbReference type="ARBA" id="ARBA00022692"/>
    </source>
</evidence>
<keyword evidence="14" id="KW-0653">Protein transport</keyword>
<dbReference type="InterPro" id="IPR025654">
    <property type="entry name" value="PEX2/10"/>
</dbReference>
<evidence type="ECO:0000256" key="14">
    <source>
        <dbReference type="ARBA" id="ARBA00022927"/>
    </source>
</evidence>
<dbReference type="PROSITE" id="PS50089">
    <property type="entry name" value="ZF_RING_2"/>
    <property type="match status" value="1"/>
</dbReference>
<evidence type="ECO:0000256" key="11">
    <source>
        <dbReference type="ARBA" id="ARBA00022771"/>
    </source>
</evidence>
<feature type="domain" description="RING-type" evidence="19">
    <location>
        <begin position="215"/>
        <end position="253"/>
    </location>
</feature>
<dbReference type="InterPro" id="IPR017907">
    <property type="entry name" value="Znf_RING_CS"/>
</dbReference>
<comment type="catalytic activity">
    <reaction evidence="1">
        <text>S-ubiquitinyl-[E2 ubiquitin-conjugating enzyme]-L-cysteine + [acceptor protein]-L-lysine = [E2 ubiquitin-conjugating enzyme]-L-cysteine + N(6)-ubiquitinyl-[acceptor protein]-L-lysine.</text>
        <dbReference type="EC" id="2.3.2.27"/>
    </reaction>
</comment>
<evidence type="ECO:0000313" key="20">
    <source>
        <dbReference type="EMBL" id="JAP68064.1"/>
    </source>
</evidence>
<comment type="similarity">
    <text evidence="4">Belongs to the pex2/pex10/pex12 family.</text>
</comment>
<dbReference type="AlphaFoldDB" id="A0A131XKN2"/>
<evidence type="ECO:0000256" key="6">
    <source>
        <dbReference type="ARBA" id="ARBA00022448"/>
    </source>
</evidence>
<keyword evidence="20" id="KW-0436">Ligase</keyword>
<comment type="pathway">
    <text evidence="3">Protein modification; protein ubiquitination.</text>
</comment>
<dbReference type="InterPro" id="IPR013083">
    <property type="entry name" value="Znf_RING/FYVE/PHD"/>
</dbReference>
<sequence length="267" mass="30349">MSRFKPALQPEILRAHQKDEQHILSLQKDVSEVARAVLGMRQWMRWRLEVDAFASFIYYVATTLSGFQTLGEEYVHILQLGRSLKTVPAFAQRLAFVVLQSFGGSLISRAIKAAKNERKLDGQVVTTSVTRVMQVHMILFYLLGEYYSPAKRLAGIRYVLIRNWLSTPDVARYYKVLGWLSLTEFAVSILAPSRSLKLTSTGDVAHNELSSKYDCCMCVDSAKNASVIPCGHVYCWYCITGWLRTNRMCPLCRTPCEPQQTVLLRNV</sequence>
<protein>
    <recommendedName>
        <fullName evidence="5">RING-type E3 ubiquitin transferase</fullName>
        <ecNumber evidence="5">2.3.2.27</ecNumber>
    </recommendedName>
</protein>
<keyword evidence="13" id="KW-0862">Zinc</keyword>
<dbReference type="SMART" id="SM00184">
    <property type="entry name" value="RING"/>
    <property type="match status" value="1"/>
</dbReference>
<dbReference type="InterPro" id="IPR006845">
    <property type="entry name" value="Pex_N"/>
</dbReference>
<keyword evidence="9" id="KW-0812">Transmembrane</keyword>
<accession>A0A131XKN2</accession>
<evidence type="ECO:0000256" key="13">
    <source>
        <dbReference type="ARBA" id="ARBA00022833"/>
    </source>
</evidence>
<evidence type="ECO:0000256" key="2">
    <source>
        <dbReference type="ARBA" id="ARBA00004585"/>
    </source>
</evidence>
<dbReference type="PANTHER" id="PTHR23350">
    <property type="entry name" value="PEROXISOME ASSEMBLY PROTEIN 10"/>
    <property type="match status" value="1"/>
</dbReference>
<evidence type="ECO:0000256" key="8">
    <source>
        <dbReference type="ARBA" id="ARBA00022679"/>
    </source>
</evidence>
<evidence type="ECO:0000259" key="19">
    <source>
        <dbReference type="PROSITE" id="PS50089"/>
    </source>
</evidence>
<dbReference type="EMBL" id="GEFH01000517">
    <property type="protein sequence ID" value="JAP68064.1"/>
    <property type="molecule type" value="mRNA"/>
</dbReference>
<dbReference type="Gene3D" id="3.30.40.10">
    <property type="entry name" value="Zinc/RING finger domain, C3HC4 (zinc finger)"/>
    <property type="match status" value="1"/>
</dbReference>
<dbReference type="GO" id="GO:0061630">
    <property type="term" value="F:ubiquitin protein ligase activity"/>
    <property type="evidence" value="ECO:0007669"/>
    <property type="project" value="UniProtKB-EC"/>
</dbReference>
<dbReference type="InterPro" id="IPR001841">
    <property type="entry name" value="Znf_RING"/>
</dbReference>
<evidence type="ECO:0000256" key="10">
    <source>
        <dbReference type="ARBA" id="ARBA00022723"/>
    </source>
</evidence>
<evidence type="ECO:0000256" key="12">
    <source>
        <dbReference type="ARBA" id="ARBA00022786"/>
    </source>
</evidence>
<evidence type="ECO:0000256" key="3">
    <source>
        <dbReference type="ARBA" id="ARBA00004906"/>
    </source>
</evidence>
<dbReference type="GO" id="GO:0016874">
    <property type="term" value="F:ligase activity"/>
    <property type="evidence" value="ECO:0007669"/>
    <property type="project" value="UniProtKB-KW"/>
</dbReference>
<keyword evidence="12" id="KW-0833">Ubl conjugation pathway</keyword>
<keyword evidence="6" id="KW-0813">Transport</keyword>
<comment type="subcellular location">
    <subcellularLocation>
        <location evidence="2">Peroxisome membrane</location>
        <topology evidence="2">Multi-pass membrane protein</topology>
    </subcellularLocation>
</comment>
<keyword evidence="15" id="KW-1133">Transmembrane helix</keyword>
<evidence type="ECO:0000256" key="18">
    <source>
        <dbReference type="PROSITE-ProRule" id="PRU00175"/>
    </source>
</evidence>
<evidence type="ECO:0000256" key="15">
    <source>
        <dbReference type="ARBA" id="ARBA00022989"/>
    </source>
</evidence>
<evidence type="ECO:0000256" key="7">
    <source>
        <dbReference type="ARBA" id="ARBA00022593"/>
    </source>
</evidence>
<keyword evidence="17" id="KW-0576">Peroxisome</keyword>
<dbReference type="Pfam" id="PF13639">
    <property type="entry name" value="zf-RING_2"/>
    <property type="match status" value="1"/>
</dbReference>
<dbReference type="EC" id="2.3.2.27" evidence="5"/>
<keyword evidence="11 18" id="KW-0863">Zinc-finger</keyword>
<reference evidence="20" key="1">
    <citation type="journal article" date="2017" name="Ticks Tick Borne Dis.">
        <title>An insight into the sialome of Hyalomma excavatum.</title>
        <authorList>
            <person name="Ribeiro J.M."/>
            <person name="Slovak M."/>
            <person name="Francischetti I.M."/>
        </authorList>
    </citation>
    <scope>NUCLEOTIDE SEQUENCE</scope>
    <source>
        <strain evidence="20">Samish</strain>
        <tissue evidence="20">Salivary glands</tissue>
    </source>
</reference>
<evidence type="ECO:0000256" key="16">
    <source>
        <dbReference type="ARBA" id="ARBA00023136"/>
    </source>
</evidence>
<evidence type="ECO:0000256" key="5">
    <source>
        <dbReference type="ARBA" id="ARBA00012483"/>
    </source>
</evidence>
<evidence type="ECO:0000256" key="4">
    <source>
        <dbReference type="ARBA" id="ARBA00008704"/>
    </source>
</evidence>
<name>A0A131XKN2_9ACAR</name>
<dbReference type="PROSITE" id="PS00518">
    <property type="entry name" value="ZF_RING_1"/>
    <property type="match status" value="1"/>
</dbReference>
<dbReference type="SUPFAM" id="SSF57850">
    <property type="entry name" value="RING/U-box"/>
    <property type="match status" value="1"/>
</dbReference>
<proteinExistence type="evidence at transcript level"/>
<keyword evidence="16" id="KW-0472">Membrane</keyword>
<keyword evidence="7" id="KW-0962">Peroxisome biogenesis</keyword>
<dbReference type="GO" id="GO:0016558">
    <property type="term" value="P:protein import into peroxisome matrix"/>
    <property type="evidence" value="ECO:0007669"/>
    <property type="project" value="InterPro"/>
</dbReference>
<keyword evidence="10" id="KW-0479">Metal-binding</keyword>